<reference evidence="1" key="1">
    <citation type="submission" date="2020-05" db="EMBL/GenBank/DDBJ databases">
        <authorList>
            <person name="Chiriac C."/>
            <person name="Salcher M."/>
            <person name="Ghai R."/>
            <person name="Kavagutti S V."/>
        </authorList>
    </citation>
    <scope>NUCLEOTIDE SEQUENCE</scope>
</reference>
<dbReference type="InterPro" id="IPR018376">
    <property type="entry name" value="Enoyl-CoA_hyd/isom_CS"/>
</dbReference>
<sequence length="270" mass="28845">MNGGSSSDPAPDVLLEQRGSVAWITLNRPERRNAYDAAMGEQVISAVRESVDAAMIVITGTGKGFCAGGYLANLADANDREVRAMFDASFRLFDEIRRSPRPVVAAVNGGAFGGGNELVVACDFAIAVRSAQFGQTGPRVGSAPILGGTNMLAMNVGEKRAKEISMLCRRYTAEQALELGWINEVVDDDGLEAAVERWGDELLALSPRYLEIAKISSNVWWNQMRDSYLSGLGMLGQAVGSSDMVEGAQAFMEKRRPEFRPTATGAGAGS</sequence>
<dbReference type="InterPro" id="IPR029045">
    <property type="entry name" value="ClpP/crotonase-like_dom_sf"/>
</dbReference>
<protein>
    <submittedName>
        <fullName evidence="1">Unannotated protein</fullName>
    </submittedName>
</protein>
<dbReference type="EMBL" id="CAFBMK010000052">
    <property type="protein sequence ID" value="CAB4910147.1"/>
    <property type="molecule type" value="Genomic_DNA"/>
</dbReference>
<proteinExistence type="predicted"/>
<dbReference type="Gene3D" id="3.90.226.10">
    <property type="entry name" value="2-enoyl-CoA Hydratase, Chain A, domain 1"/>
    <property type="match status" value="1"/>
</dbReference>
<dbReference type="SUPFAM" id="SSF52096">
    <property type="entry name" value="ClpP/crotonase"/>
    <property type="match status" value="1"/>
</dbReference>
<accession>A0A6J7GNT0</accession>
<dbReference type="GO" id="GO:0008935">
    <property type="term" value="F:1,4-dihydroxy-2-naphthoyl-CoA synthase activity"/>
    <property type="evidence" value="ECO:0007669"/>
    <property type="project" value="TreeGrafter"/>
</dbReference>
<dbReference type="PANTHER" id="PTHR43113">
    <property type="entry name" value="NUCLEOSIDE-DIPHOSPHATE-SUGAR EPIMERASE"/>
    <property type="match status" value="1"/>
</dbReference>
<gene>
    <name evidence="1" type="ORF">UFOPK3564_01175</name>
</gene>
<dbReference type="InterPro" id="IPR014748">
    <property type="entry name" value="Enoyl-CoA_hydra_C"/>
</dbReference>
<dbReference type="AlphaFoldDB" id="A0A6J7GNT0"/>
<dbReference type="Pfam" id="PF00378">
    <property type="entry name" value="ECH_1"/>
    <property type="match status" value="1"/>
</dbReference>
<dbReference type="Gene3D" id="1.10.12.10">
    <property type="entry name" value="Lyase 2-enoyl-coa Hydratase, Chain A, domain 2"/>
    <property type="match status" value="1"/>
</dbReference>
<dbReference type="CDD" id="cd06558">
    <property type="entry name" value="crotonase-like"/>
    <property type="match status" value="1"/>
</dbReference>
<dbReference type="PANTHER" id="PTHR43113:SF1">
    <property type="entry name" value="1,4-DIHYDROXY-2-NAPHTHOYL-COA SYNTHASE, PEROXISOMAL"/>
    <property type="match status" value="1"/>
</dbReference>
<dbReference type="InterPro" id="IPR001753">
    <property type="entry name" value="Enoyl-CoA_hydra/iso"/>
</dbReference>
<organism evidence="1">
    <name type="scientific">freshwater metagenome</name>
    <dbReference type="NCBI Taxonomy" id="449393"/>
    <lineage>
        <taxon>unclassified sequences</taxon>
        <taxon>metagenomes</taxon>
        <taxon>ecological metagenomes</taxon>
    </lineage>
</organism>
<dbReference type="PROSITE" id="PS00166">
    <property type="entry name" value="ENOYL_COA_HYDRATASE"/>
    <property type="match status" value="1"/>
</dbReference>
<name>A0A6J7GNT0_9ZZZZ</name>
<evidence type="ECO:0000313" key="1">
    <source>
        <dbReference type="EMBL" id="CAB4910147.1"/>
    </source>
</evidence>